<keyword evidence="2" id="KW-1185">Reference proteome</keyword>
<comment type="caution">
    <text evidence="1">The sequence shown here is derived from an EMBL/GenBank/DDBJ whole genome shotgun (WGS) entry which is preliminary data.</text>
</comment>
<name>A0AAE8SYS6_9PEZI</name>
<evidence type="ECO:0000313" key="2">
    <source>
        <dbReference type="Proteomes" id="UP001187682"/>
    </source>
</evidence>
<protein>
    <submittedName>
        <fullName evidence="1">Uncharacterized protein</fullName>
    </submittedName>
</protein>
<dbReference type="PANTHER" id="PTHR32387:SF0">
    <property type="entry name" value="PROTEIN NO VEIN"/>
    <property type="match status" value="1"/>
</dbReference>
<evidence type="ECO:0000313" key="1">
    <source>
        <dbReference type="EMBL" id="SPO06210.1"/>
    </source>
</evidence>
<dbReference type="AlphaFoldDB" id="A0AAE8SYS6"/>
<dbReference type="Proteomes" id="UP001187682">
    <property type="component" value="Unassembled WGS sequence"/>
</dbReference>
<sequence>MATITESAEEVVLDITKRHAYVGGSAERNGVGRWSIIHDRPPAQSLPAGHSVHRLSRNTHEIDPHFLLQLLKKADENKFSRAIHAGDDPFVSFDVHPDRVVTECNEDGFSTGDIIALCAMSGSTKRPVDRSIGAHIGLSPVFDAAWKIHFQTSSFSFAFENKRGTPGSGTLTPILGGSSEGISGYFTRMTLFLHENSDTGDPTRLQDALSRQVADLQHTCLLFLKNIKEIQVSLYDEAGLLVDCKIHRLESLVGHIATLETASIEPQGAKVESRHYHVTRHLATGLATSNKGGMTGDSASSSESEVVLTFPLTEDSGPVVEPQHVFNFFPAKQYGFTFIIHADFDTNAGEQDVITVSCRNVGLLGAIASTFVKAVLQMCGHSTEGDTRALLPVQSYAAEGFGIAGPPVAYL</sequence>
<gene>
    <name evidence="1" type="ORF">DNG_08899</name>
</gene>
<dbReference type="EMBL" id="ONZQ02000015">
    <property type="protein sequence ID" value="SPO06210.1"/>
    <property type="molecule type" value="Genomic_DNA"/>
</dbReference>
<proteinExistence type="predicted"/>
<dbReference type="InterPro" id="IPR052957">
    <property type="entry name" value="Auxin_embryo_med"/>
</dbReference>
<accession>A0AAE8SYS6</accession>
<organism evidence="1 2">
    <name type="scientific">Cephalotrichum gorgonifer</name>
    <dbReference type="NCBI Taxonomy" id="2041049"/>
    <lineage>
        <taxon>Eukaryota</taxon>
        <taxon>Fungi</taxon>
        <taxon>Dikarya</taxon>
        <taxon>Ascomycota</taxon>
        <taxon>Pezizomycotina</taxon>
        <taxon>Sordariomycetes</taxon>
        <taxon>Hypocreomycetidae</taxon>
        <taxon>Microascales</taxon>
        <taxon>Microascaceae</taxon>
        <taxon>Cephalotrichum</taxon>
    </lineage>
</organism>
<dbReference type="PANTHER" id="PTHR32387">
    <property type="entry name" value="WU:FJ29H11"/>
    <property type="match status" value="1"/>
</dbReference>
<reference evidence="1" key="1">
    <citation type="submission" date="2018-03" db="EMBL/GenBank/DDBJ databases">
        <authorList>
            <person name="Guldener U."/>
        </authorList>
    </citation>
    <scope>NUCLEOTIDE SEQUENCE</scope>
</reference>